<evidence type="ECO:0000256" key="2">
    <source>
        <dbReference type="ARBA" id="ARBA00022561"/>
    </source>
</evidence>
<dbReference type="InterPro" id="IPR037164">
    <property type="entry name" value="Satellite_virus_coat_sf"/>
</dbReference>
<dbReference type="Pfam" id="PF03898">
    <property type="entry name" value="TNV_CP"/>
    <property type="match status" value="1"/>
</dbReference>
<keyword evidence="2" id="KW-0167">Capsid protein</keyword>
<evidence type="ECO:0000313" key="4">
    <source>
        <dbReference type="EMBL" id="AUM61835.1"/>
    </source>
</evidence>
<dbReference type="GO" id="GO:0005198">
    <property type="term" value="F:structural molecule activity"/>
    <property type="evidence" value="ECO:0007669"/>
    <property type="project" value="InterPro"/>
</dbReference>
<dbReference type="InterPro" id="IPR029053">
    <property type="entry name" value="Viral_coat"/>
</dbReference>
<dbReference type="GO" id="GO:0019028">
    <property type="term" value="C:viral capsid"/>
    <property type="evidence" value="ECO:0007669"/>
    <property type="project" value="UniProtKB-KW"/>
</dbReference>
<dbReference type="InterPro" id="IPR010392">
    <property type="entry name" value="Satellite_virus_coat"/>
</dbReference>
<gene>
    <name evidence="4" type="primary">Cap</name>
</gene>
<proteinExistence type="predicted"/>
<evidence type="ECO:0000256" key="1">
    <source>
        <dbReference type="ARBA" id="ARBA00004328"/>
    </source>
</evidence>
<comment type="subcellular location">
    <subcellularLocation>
        <location evidence="1">Virion</location>
    </subcellularLocation>
</comment>
<protein>
    <submittedName>
        <fullName evidence="4">Capsid</fullName>
    </submittedName>
</protein>
<accession>A0A2K9LUS2</accession>
<reference evidence="4" key="1">
    <citation type="submission" date="2017-01" db="EMBL/GenBank/DDBJ databases">
        <title>High-throughput sequencing uncovers low homogeneity in the biogeography of single-stranded DNA viruses.</title>
        <authorList>
            <person name="Pearson V.M."/>
            <person name="Rokyta D.R."/>
        </authorList>
    </citation>
    <scope>NUCLEOTIDE SEQUENCE</scope>
</reference>
<dbReference type="SUPFAM" id="SSF88650">
    <property type="entry name" value="Satellite viruses"/>
    <property type="match status" value="1"/>
</dbReference>
<dbReference type="Gene3D" id="2.60.120.20">
    <property type="match status" value="1"/>
</dbReference>
<organism evidence="4">
    <name type="scientific">uncultured virus</name>
    <dbReference type="NCBI Taxonomy" id="340016"/>
    <lineage>
        <taxon>Viruses</taxon>
        <taxon>environmental samples</taxon>
    </lineage>
</organism>
<sequence length="242" mass="26201">MVTGKSGYSASKARKLIAARAAVRKAATALRGRTTSYPRAPLRTGGFYGGYYKRGREELKTVDVDGVSGTITSAGAITLLNGIPQGTDYTERIGRKVLLRSVLWRGFVTPSSATSLPEGAFFRYIIFYDSQTNATTPLVGDVLATNAYDAPLNLTNRDRFKVLVDKFCTINATTYTTGALSAGSPMPKHLKYYKKMMMEVIFGSTGSTVGSIQTGGLFLLTICSVNVGCKLDMYSRVRFTDS</sequence>
<dbReference type="EMBL" id="KY487884">
    <property type="protein sequence ID" value="AUM61835.1"/>
    <property type="molecule type" value="Genomic_DNA"/>
</dbReference>
<name>A0A2K9LUS2_9VIRU</name>
<evidence type="ECO:0000256" key="3">
    <source>
        <dbReference type="ARBA" id="ARBA00022844"/>
    </source>
</evidence>
<keyword evidence="3" id="KW-0946">Virion</keyword>